<evidence type="ECO:0000313" key="5">
    <source>
        <dbReference type="Proteomes" id="UP000422108"/>
    </source>
</evidence>
<keyword evidence="2" id="KW-0812">Transmembrane</keyword>
<organism evidence="4 5">
    <name type="scientific">Desulfosarcina ovata subsp. ovata</name>
    <dbReference type="NCBI Taxonomy" id="2752305"/>
    <lineage>
        <taxon>Bacteria</taxon>
        <taxon>Pseudomonadati</taxon>
        <taxon>Thermodesulfobacteriota</taxon>
        <taxon>Desulfobacteria</taxon>
        <taxon>Desulfobacterales</taxon>
        <taxon>Desulfosarcinaceae</taxon>
        <taxon>Desulfosarcina</taxon>
    </lineage>
</organism>
<gene>
    <name evidence="4" type="ORF">DSCOOX_05270</name>
</gene>
<protein>
    <recommendedName>
        <fullName evidence="3">PilZ domain-containing protein</fullName>
    </recommendedName>
</protein>
<keyword evidence="2" id="KW-0472">Membrane</keyword>
<dbReference type="InterPro" id="IPR009875">
    <property type="entry name" value="PilZ_domain"/>
</dbReference>
<name>A0A5K8A4H1_9BACT</name>
<evidence type="ECO:0000259" key="3">
    <source>
        <dbReference type="Pfam" id="PF07238"/>
    </source>
</evidence>
<feature type="region of interest" description="Disordered" evidence="1">
    <location>
        <begin position="183"/>
        <end position="218"/>
    </location>
</feature>
<keyword evidence="2" id="KW-1133">Transmembrane helix</keyword>
<dbReference type="Pfam" id="PF07238">
    <property type="entry name" value="PilZ"/>
    <property type="match status" value="1"/>
</dbReference>
<accession>A0A5K8A4H1</accession>
<dbReference type="AlphaFoldDB" id="A0A5K8A4H1"/>
<dbReference type="RefSeq" id="WP_155308815.1">
    <property type="nucleotide sequence ID" value="NZ_AP021879.1"/>
</dbReference>
<dbReference type="GO" id="GO:0035438">
    <property type="term" value="F:cyclic-di-GMP binding"/>
    <property type="evidence" value="ECO:0007669"/>
    <property type="project" value="InterPro"/>
</dbReference>
<feature type="transmembrane region" description="Helical" evidence="2">
    <location>
        <begin position="37"/>
        <end position="56"/>
    </location>
</feature>
<evidence type="ECO:0000256" key="1">
    <source>
        <dbReference type="SAM" id="MobiDB-lite"/>
    </source>
</evidence>
<evidence type="ECO:0000256" key="2">
    <source>
        <dbReference type="SAM" id="Phobius"/>
    </source>
</evidence>
<sequence>MKTNLITLILSSAVAVAVLVARESSFLTTSVHGRYYFAAIMLISVILALITLSRLIRSLWRRPGEAVNGTKAAHIKEKRSEYRIQFDHPPHPVFIENSGGPQSAPAFTCPVLDVSETGVSLGYVGVYSPGQTVQGEIIFASGRSTPINGVVARQTNRKTVLRLHCTIAPPLLMAEQRERIAFQKDDGPRPAVSPSLKDNLDVRLPSHQPKGVCRLKRP</sequence>
<proteinExistence type="predicted"/>
<reference evidence="4 5" key="1">
    <citation type="submission" date="2019-11" db="EMBL/GenBank/DDBJ databases">
        <title>Comparative genomics of hydrocarbon-degrading Desulfosarcina strains.</title>
        <authorList>
            <person name="Watanabe M."/>
            <person name="Kojima H."/>
            <person name="Fukui M."/>
        </authorList>
    </citation>
    <scope>NUCLEOTIDE SEQUENCE [LARGE SCALE GENOMIC DNA]</scope>
    <source>
        <strain evidence="5">oXyS1</strain>
    </source>
</reference>
<evidence type="ECO:0000313" key="4">
    <source>
        <dbReference type="EMBL" id="BBO87347.1"/>
    </source>
</evidence>
<dbReference type="Proteomes" id="UP000422108">
    <property type="component" value="Chromosome"/>
</dbReference>
<keyword evidence="5" id="KW-1185">Reference proteome</keyword>
<dbReference type="EMBL" id="AP021879">
    <property type="protein sequence ID" value="BBO87347.1"/>
    <property type="molecule type" value="Genomic_DNA"/>
</dbReference>
<feature type="domain" description="PilZ" evidence="3">
    <location>
        <begin position="77"/>
        <end position="167"/>
    </location>
</feature>